<organism evidence="3 4">
    <name type="scientific">Salipiger mucosus DSM 16094</name>
    <dbReference type="NCBI Taxonomy" id="1123237"/>
    <lineage>
        <taxon>Bacteria</taxon>
        <taxon>Pseudomonadati</taxon>
        <taxon>Pseudomonadota</taxon>
        <taxon>Alphaproteobacteria</taxon>
        <taxon>Rhodobacterales</taxon>
        <taxon>Roseobacteraceae</taxon>
        <taxon>Salipiger</taxon>
    </lineage>
</organism>
<reference evidence="4" key="1">
    <citation type="journal article" date="2014" name="Stand. Genomic Sci.">
        <title>Genome sequence of the exopolysaccharide-producing Salipiger mucosus type strain (DSM 16094(T)), a moderately halophilic member of the Roseobacter clade.</title>
        <authorList>
            <person name="Riedel T."/>
            <person name="Spring S."/>
            <person name="Fiebig A."/>
            <person name="Petersen J."/>
            <person name="Kyrpides N.C."/>
            <person name="Goker M."/>
            <person name="Klenk H.P."/>
        </authorList>
    </citation>
    <scope>NUCLEOTIDE SEQUENCE [LARGE SCALE GENOMIC DNA]</scope>
    <source>
        <strain evidence="4">DSM 16094</strain>
    </source>
</reference>
<proteinExistence type="predicted"/>
<gene>
    <name evidence="3" type="ORF">Salmuc_02482</name>
</gene>
<dbReference type="HOGENOM" id="CLU_1320149_0_0_5"/>
<keyword evidence="2" id="KW-0732">Signal</keyword>
<dbReference type="RefSeq" id="WP_020038617.1">
    <property type="nucleotide sequence ID" value="NZ_KE557276.1"/>
</dbReference>
<evidence type="ECO:0000256" key="1">
    <source>
        <dbReference type="SAM" id="Phobius"/>
    </source>
</evidence>
<dbReference type="Proteomes" id="UP000015347">
    <property type="component" value="Unassembled WGS sequence"/>
</dbReference>
<keyword evidence="1" id="KW-0812">Transmembrane</keyword>
<evidence type="ECO:0000313" key="4">
    <source>
        <dbReference type="Proteomes" id="UP000015347"/>
    </source>
</evidence>
<dbReference type="AlphaFoldDB" id="S9S7D9"/>
<evidence type="ECO:0000313" key="3">
    <source>
        <dbReference type="EMBL" id="EPX82114.1"/>
    </source>
</evidence>
<name>S9S7D9_9RHOB</name>
<evidence type="ECO:0000256" key="2">
    <source>
        <dbReference type="SAM" id="SignalP"/>
    </source>
</evidence>
<accession>S9S7D9</accession>
<keyword evidence="4" id="KW-1185">Reference proteome</keyword>
<feature type="signal peptide" evidence="2">
    <location>
        <begin position="1"/>
        <end position="18"/>
    </location>
</feature>
<evidence type="ECO:0008006" key="5">
    <source>
        <dbReference type="Google" id="ProtNLM"/>
    </source>
</evidence>
<keyword evidence="1" id="KW-1133">Transmembrane helix</keyword>
<feature type="transmembrane region" description="Helical" evidence="1">
    <location>
        <begin position="179"/>
        <end position="198"/>
    </location>
</feature>
<feature type="chain" id="PRO_5004569319" description="VPLPA-CTERM protein sorting domain-containing protein" evidence="2">
    <location>
        <begin position="19"/>
        <end position="208"/>
    </location>
</feature>
<dbReference type="EMBL" id="APVH01000027">
    <property type="protein sequence ID" value="EPX82114.1"/>
    <property type="molecule type" value="Genomic_DNA"/>
</dbReference>
<keyword evidence="1" id="KW-0472">Membrane</keyword>
<comment type="caution">
    <text evidence="3">The sequence shown here is derived from an EMBL/GenBank/DDBJ whole genome shotgun (WGS) entry which is preliminary data.</text>
</comment>
<protein>
    <recommendedName>
        <fullName evidence="5">VPLPA-CTERM protein sorting domain-containing protein</fullName>
    </recommendedName>
</protein>
<sequence length="208" mass="21771">MKPFVLLLATVAALPVQAATFISGADYDAAYVEDFEDTPTGEILDTDAVFQALGMDQLLVQGKSDEYGARAGVGRALGATTENDLAILDPGQSGSIVALYIGFSSEISRFGFEFSDQQTSFTVDFLNGGSVFDTIDASTPDAELHAFDFETASGFDAVNITGLDGVLIDSFRVETLAPVPLPAALPLGLAGLGALLLVGRRRRAAVRA</sequence>